<dbReference type="InterPro" id="IPR002909">
    <property type="entry name" value="IPT_dom"/>
</dbReference>
<dbReference type="Gene3D" id="2.60.40.10">
    <property type="entry name" value="Immunoglobulins"/>
    <property type="match status" value="4"/>
</dbReference>
<dbReference type="GO" id="GO:0017154">
    <property type="term" value="F:semaphorin receptor activity"/>
    <property type="evidence" value="ECO:0007669"/>
    <property type="project" value="InterPro"/>
</dbReference>
<dbReference type="AlphaFoldDB" id="A0A6J6QWW3"/>
<evidence type="ECO:0000259" key="2">
    <source>
        <dbReference type="PROSITE" id="PS50853"/>
    </source>
</evidence>
<dbReference type="EMBL" id="CAEZYE010000048">
    <property type="protein sequence ID" value="CAB4714123.1"/>
    <property type="molecule type" value="Genomic_DNA"/>
</dbReference>
<evidence type="ECO:0000256" key="1">
    <source>
        <dbReference type="SAM" id="MobiDB-lite"/>
    </source>
</evidence>
<dbReference type="Gene3D" id="3.30.160.710">
    <property type="match status" value="1"/>
</dbReference>
<dbReference type="InterPro" id="IPR003961">
    <property type="entry name" value="FN3_dom"/>
</dbReference>
<organism evidence="3">
    <name type="scientific">freshwater metagenome</name>
    <dbReference type="NCBI Taxonomy" id="449393"/>
    <lineage>
        <taxon>unclassified sequences</taxon>
        <taxon>metagenomes</taxon>
        <taxon>ecological metagenomes</taxon>
    </lineage>
</organism>
<dbReference type="PROSITE" id="PS50853">
    <property type="entry name" value="FN3"/>
    <property type="match status" value="1"/>
</dbReference>
<dbReference type="InterPro" id="IPR013783">
    <property type="entry name" value="Ig-like_fold"/>
</dbReference>
<dbReference type="PANTHER" id="PTHR22625:SF70">
    <property type="entry name" value="PLEXIN A, ISOFORM A"/>
    <property type="match status" value="1"/>
</dbReference>
<dbReference type="EMBL" id="CAFBRZ010000040">
    <property type="protein sequence ID" value="CAB5153313.1"/>
    <property type="molecule type" value="Genomic_DNA"/>
</dbReference>
<dbReference type="PANTHER" id="PTHR22625">
    <property type="entry name" value="PLEXIN"/>
    <property type="match status" value="1"/>
</dbReference>
<dbReference type="InterPro" id="IPR008964">
    <property type="entry name" value="Invasin/intimin_cell_adhesion"/>
</dbReference>
<feature type="compositionally biased region" description="Low complexity" evidence="1">
    <location>
        <begin position="927"/>
        <end position="941"/>
    </location>
</feature>
<dbReference type="EMBL" id="CAFBMU010000008">
    <property type="protein sequence ID" value="CAB4923617.1"/>
    <property type="molecule type" value="Genomic_DNA"/>
</dbReference>
<gene>
    <name evidence="3" type="ORF">UFOPK2655_00924</name>
    <name evidence="4" type="ORF">UFOPK3667_00856</name>
    <name evidence="5" type="ORF">UFOPK4444_00802</name>
</gene>
<dbReference type="SUPFAM" id="SSF49373">
    <property type="entry name" value="Invasin/intimin cell-adhesion fragments"/>
    <property type="match status" value="2"/>
</dbReference>
<evidence type="ECO:0000313" key="5">
    <source>
        <dbReference type="EMBL" id="CAB5153313.1"/>
    </source>
</evidence>
<dbReference type="SMART" id="SM00060">
    <property type="entry name" value="FN3"/>
    <property type="match status" value="2"/>
</dbReference>
<reference evidence="3" key="1">
    <citation type="submission" date="2020-05" db="EMBL/GenBank/DDBJ databases">
        <authorList>
            <person name="Chiriac C."/>
            <person name="Salcher M."/>
            <person name="Ghai R."/>
            <person name="Kavagutti S V."/>
        </authorList>
    </citation>
    <scope>NUCLEOTIDE SEQUENCE</scope>
</reference>
<dbReference type="InterPro" id="IPR036116">
    <property type="entry name" value="FN3_sf"/>
</dbReference>
<dbReference type="SMART" id="SM00429">
    <property type="entry name" value="IPT"/>
    <property type="match status" value="3"/>
</dbReference>
<dbReference type="SUPFAM" id="SSF49265">
    <property type="entry name" value="Fibronectin type III"/>
    <property type="match status" value="1"/>
</dbReference>
<proteinExistence type="predicted"/>
<dbReference type="Gene3D" id="2.60.40.1080">
    <property type="match status" value="2"/>
</dbReference>
<dbReference type="SUPFAM" id="SSF81296">
    <property type="entry name" value="E set domains"/>
    <property type="match status" value="3"/>
</dbReference>
<sequence length="1054" mass="103064">MNRAKFAASIVSIVLALGVVLGTPADAAAPGTSTVTLTNASAPSAALNAAAIKVSWTLGTGAVDYVVNLLSGGTNLSTVTVLASACTTSCETTFSGLTGGTSYTANVIAEGTPITDVTLNSSSPFTAQSVPAAPTTSAPISDATTVTLAWTAPLNTGGLPLGDYTITGDNGFTPVTALAGETSKVLSGLTVGLVYHVNIAASNSLGTSAVAIFPALVRLLTPPTISSFLDISVSYGATTQPVTPTSNSSGAFTYASSDPSVVAIPSPGTMLTYVGLGTATITATQASWESYSSGTKTFTVTVSKASITITASSPTLPIGSPIPTITPTYTSLLNGDLPAVITGLSCSTAYTTSSAAGSAPATNCSGASATNYIIFYTAGSVNVTAPLPTVTGVSPATASAAGATAITITGTGFLNGATVSIGGVPATSVAFVSATSITAVTPAHAAGVVSVVVTNPDSGAGTGANLFTYTAAISTPTVTAISQASGSIAGGTALSITGTGFVTGATVSIGGVPATSVVFVSATSITAVTGAHASGAVNVVVTNLDGGVGTGTGLFTYVTGPTVTAISPAAGLITGGTAITITGTGFVTGATVSIGGVDATSVVFVSATSITAVTAAHASGAVNVVVTNPDLVVGTGTGLFTYGTAPTITLTTPVLSVIYGAVAQTLSLASNSTGTYTFSSSDATVATVTSPGGIVTYIGAGSATITVTQSAAGAYSIGTITIPVTVAKRLITLTPNSASKTYGGSDPVLTGFTITSGTLRTGESISIITQARAAGENAATYMIMSSSAIFAIGTINNYTITYALGVFTIAKASLTVTASSSIVTFGSPIPVITPTFSGFLNSDTATAANFTTGLTRPTCTTTYTIISAVGSHPTTSCLGGVATNYTFRFVAGSITINAAAGSPSPTPSPTPTVTASASPTPSPTPTPSASVSASPTPSASATATTKPVLATSYVTASRAITASVTVTIASASKSSITAKASKPLQILFSKVTKGTVVTQTIKAPNGVIYPLGKFKVLANGQIKLPVLKFAKIGTYTVTVSYGKIKKTVTIKVSI</sequence>
<dbReference type="InterPro" id="IPR031148">
    <property type="entry name" value="Plexin"/>
</dbReference>
<feature type="domain" description="Fibronectin type-III" evidence="2">
    <location>
        <begin position="130"/>
        <end position="224"/>
    </location>
</feature>
<dbReference type="InterPro" id="IPR041286">
    <property type="entry name" value="MBG_2"/>
</dbReference>
<dbReference type="Pfam" id="PF18676">
    <property type="entry name" value="MBG_2"/>
    <property type="match status" value="3"/>
</dbReference>
<feature type="region of interest" description="Disordered" evidence="1">
    <location>
        <begin position="900"/>
        <end position="941"/>
    </location>
</feature>
<accession>A0A6J6QWW3</accession>
<dbReference type="InterPro" id="IPR014756">
    <property type="entry name" value="Ig_E-set"/>
</dbReference>
<evidence type="ECO:0000313" key="3">
    <source>
        <dbReference type="EMBL" id="CAB4714123.1"/>
    </source>
</evidence>
<dbReference type="CDD" id="cd00102">
    <property type="entry name" value="IPT"/>
    <property type="match status" value="3"/>
</dbReference>
<dbReference type="Pfam" id="PF01833">
    <property type="entry name" value="TIG"/>
    <property type="match status" value="3"/>
</dbReference>
<protein>
    <submittedName>
        <fullName evidence="3">Unannotated protein</fullName>
    </submittedName>
</protein>
<evidence type="ECO:0000313" key="4">
    <source>
        <dbReference type="EMBL" id="CAB4923617.1"/>
    </source>
</evidence>
<name>A0A6J6QWW3_9ZZZZ</name>